<dbReference type="STRING" id="158441.A0A226ESE0"/>
<dbReference type="Proteomes" id="UP000198287">
    <property type="component" value="Unassembled WGS sequence"/>
</dbReference>
<comment type="similarity">
    <text evidence="1">Belongs to the short-chain dehydrogenases/reductases (SDR) family.</text>
</comment>
<evidence type="ECO:0000256" key="4">
    <source>
        <dbReference type="ARBA" id="ARBA00026118"/>
    </source>
</evidence>
<comment type="caution">
    <text evidence="5">The sequence shown here is derived from an EMBL/GenBank/DDBJ whole genome shotgun (WGS) entry which is preliminary data.</text>
</comment>
<evidence type="ECO:0000256" key="3">
    <source>
        <dbReference type="ARBA" id="ARBA00023002"/>
    </source>
</evidence>
<keyword evidence="3" id="KW-0560">Oxidoreductase</keyword>
<evidence type="ECO:0000313" key="5">
    <source>
        <dbReference type="EMBL" id="OXA59506.1"/>
    </source>
</evidence>
<evidence type="ECO:0000256" key="1">
    <source>
        <dbReference type="ARBA" id="ARBA00006484"/>
    </source>
</evidence>
<keyword evidence="6" id="KW-1185">Reference proteome</keyword>
<dbReference type="AlphaFoldDB" id="A0A226ESE0"/>
<dbReference type="CDD" id="cd05324">
    <property type="entry name" value="carb_red_PTCR-like_SDR_c"/>
    <property type="match status" value="2"/>
</dbReference>
<dbReference type="Gene3D" id="3.40.50.720">
    <property type="entry name" value="NAD(P)-binding Rossmann-like Domain"/>
    <property type="match status" value="2"/>
</dbReference>
<sequence length="562" mass="61452">MSGKVAIVTGSNKGIGFAIVRALCKQFDGDVYLTSRDEGRGVEAVDLLKKEGLSPKFSILDINSSASIAKFKDFIQTTHGGIDVLVNNAGIAFKNNATEPFHVQAEVTNGTNYFATKDFCNAIFPLLRPHARVVNVSSSSGYLKKINGKEPESIELQKRFADVNLTQDELSGMVNKFIELTKTGNHFEHGWPNSTYSVSKVALSSLTRIQQRELDEARPGDDIIVNAVHPGYVDTDMTSHKGPLSPDEGAIAATWLALLPQNATTPRGGYVWHDKTVVDWANGPAPGIGFAIVRALCKQFDGDVYLTSRDEGRGVEAVELLKKEGLNPKFSILDINSSASIAKFKDFIQTTHGEIDVLVNNAGIAFKNNATEPFHVQAEVTNGTNYFATRDFCNAIFPLLRPHARVVNISSVCGFLKKINGKEPESLELQKKFADPKLTQDELSGMVNKFIELTKTGNHFEYGFPNSAYNVSKVAVSSLTKIQQREFDTSRPGDDIVVNSVHPGYVDTDMSSHKGPLSPDEGAIAATWLALLPENVTTPRGGYVWHDKTVVDWENGPTPSEY</sequence>
<evidence type="ECO:0000256" key="2">
    <source>
        <dbReference type="ARBA" id="ARBA00022857"/>
    </source>
</evidence>
<dbReference type="PRINTS" id="PR00081">
    <property type="entry name" value="GDHRDH"/>
</dbReference>
<evidence type="ECO:0000313" key="6">
    <source>
        <dbReference type="Proteomes" id="UP000198287"/>
    </source>
</evidence>
<dbReference type="PRINTS" id="PR00080">
    <property type="entry name" value="SDRFAMILY"/>
</dbReference>
<dbReference type="OMA" id="CNAIFPL"/>
<proteinExistence type="inferred from homology"/>
<dbReference type="InterPro" id="IPR045313">
    <property type="entry name" value="CBR1-like"/>
</dbReference>
<dbReference type="OrthoDB" id="7289984at2759"/>
<accession>A0A226ESE0</accession>
<dbReference type="PANTHER" id="PTHR43963:SF4">
    <property type="entry name" value="CARBONYL REDUCTASE (NADPH)"/>
    <property type="match status" value="1"/>
</dbReference>
<protein>
    <recommendedName>
        <fullName evidence="4">carbonyl reductase (NADPH)</fullName>
        <ecNumber evidence="4">1.1.1.184</ecNumber>
    </recommendedName>
</protein>
<keyword evidence="2" id="KW-0521">NADP</keyword>
<name>A0A226ESE0_FOLCA</name>
<dbReference type="SUPFAM" id="SSF51735">
    <property type="entry name" value="NAD(P)-binding Rossmann-fold domains"/>
    <property type="match status" value="2"/>
</dbReference>
<organism evidence="5 6">
    <name type="scientific">Folsomia candida</name>
    <name type="common">Springtail</name>
    <dbReference type="NCBI Taxonomy" id="158441"/>
    <lineage>
        <taxon>Eukaryota</taxon>
        <taxon>Metazoa</taxon>
        <taxon>Ecdysozoa</taxon>
        <taxon>Arthropoda</taxon>
        <taxon>Hexapoda</taxon>
        <taxon>Collembola</taxon>
        <taxon>Entomobryomorpha</taxon>
        <taxon>Isotomoidea</taxon>
        <taxon>Isotomidae</taxon>
        <taxon>Proisotominae</taxon>
        <taxon>Folsomia</taxon>
    </lineage>
</organism>
<dbReference type="InterPro" id="IPR036291">
    <property type="entry name" value="NAD(P)-bd_dom_sf"/>
</dbReference>
<reference evidence="5 6" key="1">
    <citation type="submission" date="2015-12" db="EMBL/GenBank/DDBJ databases">
        <title>The genome of Folsomia candida.</title>
        <authorList>
            <person name="Faddeeva A."/>
            <person name="Derks M.F."/>
            <person name="Anvar Y."/>
            <person name="Smit S."/>
            <person name="Van Straalen N."/>
            <person name="Roelofs D."/>
        </authorList>
    </citation>
    <scope>NUCLEOTIDE SEQUENCE [LARGE SCALE GENOMIC DNA]</scope>
    <source>
        <strain evidence="5 6">VU population</strain>
        <tissue evidence="5">Whole body</tissue>
    </source>
</reference>
<gene>
    <name evidence="5" type="ORF">Fcan01_05393</name>
</gene>
<dbReference type="PANTHER" id="PTHR43963">
    <property type="entry name" value="CARBONYL REDUCTASE 1-RELATED"/>
    <property type="match status" value="1"/>
</dbReference>
<dbReference type="EMBL" id="LNIX01000002">
    <property type="protein sequence ID" value="OXA59506.1"/>
    <property type="molecule type" value="Genomic_DNA"/>
</dbReference>
<dbReference type="EC" id="1.1.1.184" evidence="4"/>
<dbReference type="Pfam" id="PF00106">
    <property type="entry name" value="adh_short"/>
    <property type="match status" value="3"/>
</dbReference>
<dbReference type="GO" id="GO:0004090">
    <property type="term" value="F:carbonyl reductase (NADPH) activity"/>
    <property type="evidence" value="ECO:0007669"/>
    <property type="project" value="UniProtKB-EC"/>
</dbReference>
<dbReference type="InterPro" id="IPR002347">
    <property type="entry name" value="SDR_fam"/>
</dbReference>